<name>A0A1A9BAR3_9ACTN</name>
<protein>
    <recommendedName>
        <fullName evidence="3">ABC transporter</fullName>
    </recommendedName>
</protein>
<organism evidence="1 2">
    <name type="scientific">Micromonospora sediminicola</name>
    <dbReference type="NCBI Taxonomy" id="946078"/>
    <lineage>
        <taxon>Bacteria</taxon>
        <taxon>Bacillati</taxon>
        <taxon>Actinomycetota</taxon>
        <taxon>Actinomycetes</taxon>
        <taxon>Micromonosporales</taxon>
        <taxon>Micromonosporaceae</taxon>
        <taxon>Micromonospora</taxon>
    </lineage>
</organism>
<sequence>MIFSTTGRLLGVTALGLTLAVSACGSPERRPPDASETPHGYVEGAEELAEAQPAIAYATRGGRRLGLLDLASAAEKDIALSVPAAGVTEDGRFVYVDDGDRTLEIVDGGVWTVDHADHVHYYRAPSRSVGTLSLDAPIRTIAGFGTHTTVGTADGKVTVLDRRALETGTISELATIDSSSSTPLAVPYAGQLLVAVGDDPRRPADRIVAMDATGRPTGALEAPCAAPRGWAVLRGGAVIACEDEVVRVKLAGDDLTATVLTSPRTPVSPGRFGYRPRSNEAAVADRSGIWSVNAAKATLRYVPVAGRELVAAASPADASTVLALDTSDRLISLDLETGRILAERPLRATGVTLDVDRAYLTDPEARVVHEIDYRDRLRTARTLTVADRPDLMVEVGR</sequence>
<accession>A0A1A9BAR3</accession>
<evidence type="ECO:0008006" key="3">
    <source>
        <dbReference type="Google" id="ProtNLM"/>
    </source>
</evidence>
<keyword evidence="2" id="KW-1185">Reference proteome</keyword>
<dbReference type="AlphaFoldDB" id="A0A1A9BAR3"/>
<evidence type="ECO:0000313" key="1">
    <source>
        <dbReference type="EMBL" id="SBT66151.1"/>
    </source>
</evidence>
<reference evidence="2" key="1">
    <citation type="submission" date="2016-06" db="EMBL/GenBank/DDBJ databases">
        <authorList>
            <person name="Varghese N."/>
            <person name="Submissions Spin"/>
        </authorList>
    </citation>
    <scope>NUCLEOTIDE SEQUENCE [LARGE SCALE GENOMIC DNA]</scope>
    <source>
        <strain evidence="2">DSM 45794</strain>
    </source>
</reference>
<proteinExistence type="predicted"/>
<dbReference type="OrthoDB" id="60524at2"/>
<dbReference type="EMBL" id="FLRH01000003">
    <property type="protein sequence ID" value="SBT66151.1"/>
    <property type="molecule type" value="Genomic_DNA"/>
</dbReference>
<gene>
    <name evidence="1" type="ORF">GA0070622_3168</name>
</gene>
<dbReference type="Proteomes" id="UP000199558">
    <property type="component" value="Unassembled WGS sequence"/>
</dbReference>
<dbReference type="InterPro" id="IPR011044">
    <property type="entry name" value="Quino_amine_DH_bsu"/>
</dbReference>
<dbReference type="SUPFAM" id="SSF50969">
    <property type="entry name" value="YVTN repeat-like/Quinoprotein amine dehydrogenase"/>
    <property type="match status" value="1"/>
</dbReference>
<evidence type="ECO:0000313" key="2">
    <source>
        <dbReference type="Proteomes" id="UP000199558"/>
    </source>
</evidence>
<dbReference type="STRING" id="946078.GA0070622_3168"/>